<feature type="domain" description="LicD/FKTN/FKRP nucleotidyltransferase" evidence="2">
    <location>
        <begin position="180"/>
        <end position="224"/>
    </location>
</feature>
<dbReference type="GO" id="GO:0009100">
    <property type="term" value="P:glycoprotein metabolic process"/>
    <property type="evidence" value="ECO:0007669"/>
    <property type="project" value="UniProtKB-ARBA"/>
</dbReference>
<evidence type="ECO:0000313" key="4">
    <source>
        <dbReference type="Proteomes" id="UP000316759"/>
    </source>
</evidence>
<dbReference type="STRING" id="46835.A0A504YKK0"/>
<evidence type="ECO:0000259" key="2">
    <source>
        <dbReference type="Pfam" id="PF04991"/>
    </source>
</evidence>
<evidence type="ECO:0000256" key="1">
    <source>
        <dbReference type="SAM" id="Phobius"/>
    </source>
</evidence>
<dbReference type="OrthoDB" id="444255at2759"/>
<protein>
    <recommendedName>
        <fullName evidence="2">LicD/FKTN/FKRP nucleotidyltransferase domain-containing protein</fullName>
    </recommendedName>
</protein>
<name>A0A504YKK0_FASGI</name>
<keyword evidence="1" id="KW-1133">Transmembrane helix</keyword>
<dbReference type="InterPro" id="IPR007074">
    <property type="entry name" value="LicD/FKTN/FKRP_NTP_transf"/>
</dbReference>
<dbReference type="EMBL" id="SUNJ01008835">
    <property type="protein sequence ID" value="TPP60901.1"/>
    <property type="molecule type" value="Genomic_DNA"/>
</dbReference>
<dbReference type="PANTHER" id="PTHR43404:SF1">
    <property type="entry name" value="MNN4P"/>
    <property type="match status" value="1"/>
</dbReference>
<dbReference type="InterPro" id="IPR052942">
    <property type="entry name" value="LPS_cholinephosphotransferase"/>
</dbReference>
<keyword evidence="4" id="KW-1185">Reference proteome</keyword>
<feature type="transmembrane region" description="Helical" evidence="1">
    <location>
        <begin position="28"/>
        <end position="46"/>
    </location>
</feature>
<gene>
    <name evidence="3" type="ORF">FGIG_05303</name>
</gene>
<keyword evidence="1" id="KW-0472">Membrane</keyword>
<dbReference type="Proteomes" id="UP000316759">
    <property type="component" value="Unassembled WGS sequence"/>
</dbReference>
<accession>A0A504YKK0</accession>
<evidence type="ECO:0000313" key="3">
    <source>
        <dbReference type="EMBL" id="TPP60901.1"/>
    </source>
</evidence>
<dbReference type="PANTHER" id="PTHR43404">
    <property type="entry name" value="LIPOPOLYSACCHARIDE CHOLINEPHOSPHOTRANSFERASE LICD"/>
    <property type="match status" value="1"/>
</dbReference>
<dbReference type="AlphaFoldDB" id="A0A504YKK0"/>
<organism evidence="3 4">
    <name type="scientific">Fasciola gigantica</name>
    <name type="common">Giant liver fluke</name>
    <dbReference type="NCBI Taxonomy" id="46835"/>
    <lineage>
        <taxon>Eukaryota</taxon>
        <taxon>Metazoa</taxon>
        <taxon>Spiralia</taxon>
        <taxon>Lophotrochozoa</taxon>
        <taxon>Platyhelminthes</taxon>
        <taxon>Trematoda</taxon>
        <taxon>Digenea</taxon>
        <taxon>Plagiorchiida</taxon>
        <taxon>Echinostomata</taxon>
        <taxon>Echinostomatoidea</taxon>
        <taxon>Fasciolidae</taxon>
        <taxon>Fasciola</taxon>
    </lineage>
</organism>
<proteinExistence type="predicted"/>
<dbReference type="Pfam" id="PF04991">
    <property type="entry name" value="LicD"/>
    <property type="match status" value="1"/>
</dbReference>
<keyword evidence="1" id="KW-0812">Transmembrane</keyword>
<reference evidence="3 4" key="1">
    <citation type="submission" date="2019-04" db="EMBL/GenBank/DDBJ databases">
        <title>Annotation for the trematode Fasciola gigantica.</title>
        <authorList>
            <person name="Choi Y.-J."/>
        </authorList>
    </citation>
    <scope>NUCLEOTIDE SEQUENCE [LARGE SCALE GENOMIC DNA]</scope>
    <source>
        <strain evidence="3">Uganda_cow_1</strain>
    </source>
</reference>
<comment type="caution">
    <text evidence="3">The sequence shown here is derived from an EMBL/GenBank/DDBJ whole genome shotgun (WGS) entry which is preliminary data.</text>
</comment>
<sequence length="380" mass="43591">MISHPDSIILKIACSKQVKGKHFLRRSYIIILVFTTLTGLLCYLFYDATYIPVNHDGVTESPHLLPILRTLCQLYRGLESSPSTELSLTTSCCSSLWNIQTVKTFFDCMGQNHTKGNSRSIMEPSRVYGDWIRVRPPPFHLQDHYYSQEAKHASGDHICPVRRSSREVGYRLLLFWSELTKKHNIVWWITFGTLIGAVRDHEFIPYDKDVDVTVLGDYEQVVRALSDTRGMLKPDHMTLITRVGSFCQRDYGLRYSCNGTKVWSQTDSCAICYPLGRLFFSNLGYIDIYSAFIRGFQKMNSQNGTETFIHVEEEVIAEDAKVELSYSVDQIFPLSTCMFMGLEVPCPRLPHTLLQKIYGDSYKQPDLLCNRQTGEWIKAA</sequence>